<evidence type="ECO:0000313" key="1">
    <source>
        <dbReference type="EMBL" id="KKL72595.1"/>
    </source>
</evidence>
<organism evidence="1">
    <name type="scientific">marine sediment metagenome</name>
    <dbReference type="NCBI Taxonomy" id="412755"/>
    <lineage>
        <taxon>unclassified sequences</taxon>
        <taxon>metagenomes</taxon>
        <taxon>ecological metagenomes</taxon>
    </lineage>
</organism>
<accession>A0A0F9GT79</accession>
<protein>
    <recommendedName>
        <fullName evidence="2">DUF5655 domain-containing protein</fullName>
    </recommendedName>
</protein>
<reference evidence="1" key="1">
    <citation type="journal article" date="2015" name="Nature">
        <title>Complex archaea that bridge the gap between prokaryotes and eukaryotes.</title>
        <authorList>
            <person name="Spang A."/>
            <person name="Saw J.H."/>
            <person name="Jorgensen S.L."/>
            <person name="Zaremba-Niedzwiedzka K."/>
            <person name="Martijn J."/>
            <person name="Lind A.E."/>
            <person name="van Eijk R."/>
            <person name="Schleper C."/>
            <person name="Guy L."/>
            <person name="Ettema T.J."/>
        </authorList>
    </citation>
    <scope>NUCLEOTIDE SEQUENCE</scope>
</reference>
<proteinExistence type="predicted"/>
<gene>
    <name evidence="1" type="ORF">LCGC14_2083380</name>
</gene>
<comment type="caution">
    <text evidence="1">The sequence shown here is derived from an EMBL/GenBank/DDBJ whole genome shotgun (WGS) entry which is preliminary data.</text>
</comment>
<dbReference type="EMBL" id="LAZR01025225">
    <property type="protein sequence ID" value="KKL72595.1"/>
    <property type="molecule type" value="Genomic_DNA"/>
</dbReference>
<dbReference type="AlphaFoldDB" id="A0A0F9GT79"/>
<name>A0A0F9GT79_9ZZZZ</name>
<sequence length="107" mass="12902">MFSYRNKRTYEDFKEEIPNMIQPLFESIREFCISLGENVVEDVRMHRIVFGKSITFRWFADIEPQNDGIIIKIQKNRKEPPQIVNVKLDQEITELKKILRKSYETIH</sequence>
<evidence type="ECO:0008006" key="2">
    <source>
        <dbReference type="Google" id="ProtNLM"/>
    </source>
</evidence>